<reference evidence="6 7" key="1">
    <citation type="journal article" date="2019" name="Sci. Transl. Med.">
        <title>Quorum sensing between bacterial species on the skin protects against epidermal injury in atopic dermatitis.</title>
        <authorList>
            <person name="Williams M.R."/>
        </authorList>
    </citation>
    <scope>NUCLEOTIDE SEQUENCE [LARGE SCALE GENOMIC DNA]</scope>
    <source>
        <strain evidence="6 7">H8</strain>
    </source>
</reference>
<organism evidence="6 7">
    <name type="scientific">Staphylococcus capitis</name>
    <dbReference type="NCBI Taxonomy" id="29388"/>
    <lineage>
        <taxon>Bacteria</taxon>
        <taxon>Bacillati</taxon>
        <taxon>Bacillota</taxon>
        <taxon>Bacilli</taxon>
        <taxon>Bacillales</taxon>
        <taxon>Staphylococcaceae</taxon>
        <taxon>Staphylococcus</taxon>
    </lineage>
</organism>
<evidence type="ECO:0000313" key="7">
    <source>
        <dbReference type="Proteomes" id="UP000291949"/>
    </source>
</evidence>
<dbReference type="InterPro" id="IPR001647">
    <property type="entry name" value="HTH_TetR"/>
</dbReference>
<feature type="domain" description="HTH tetR-type" evidence="3">
    <location>
        <begin position="9"/>
        <end position="69"/>
    </location>
</feature>
<name>A0A0S4MAE5_STACP</name>
<comment type="caution">
    <text evidence="6">The sequence shown here is derived from an EMBL/GenBank/DDBJ whole genome shotgun (WGS) entry which is preliminary data.</text>
</comment>
<protein>
    <submittedName>
        <fullName evidence="6">TetR/AcrR family transcriptional regulator</fullName>
    </submittedName>
</protein>
<keyword evidence="8" id="KW-1185">Reference proteome</keyword>
<dbReference type="EMBL" id="JABBMI010000034">
    <property type="protein sequence ID" value="NMK53715.1"/>
    <property type="molecule type" value="Genomic_DNA"/>
</dbReference>
<dbReference type="PROSITE" id="PS50977">
    <property type="entry name" value="HTH_TETR_2"/>
    <property type="match status" value="1"/>
</dbReference>
<dbReference type="InterPro" id="IPR009057">
    <property type="entry name" value="Homeodomain-like_sf"/>
</dbReference>
<evidence type="ECO:0000259" key="3">
    <source>
        <dbReference type="PROSITE" id="PS50977"/>
    </source>
</evidence>
<keyword evidence="1 2" id="KW-0238">DNA-binding</keyword>
<feature type="DNA-binding region" description="H-T-H motif" evidence="2">
    <location>
        <begin position="32"/>
        <end position="51"/>
    </location>
</feature>
<reference evidence="8 9" key="2">
    <citation type="submission" date="2020-04" db="EMBL/GenBank/DDBJ databases">
        <title>The Epidemiology and Molecular Characteristics of Linezolid-Resistant Staphylococcus capitis in Huashan Hospital, Shanghai.</title>
        <authorList>
            <person name="Ding L."/>
            <person name="Li P."/>
            <person name="Yang Y."/>
            <person name="Lin D."/>
            <person name="Xu X."/>
        </authorList>
    </citation>
    <scope>NUCLEOTIDE SEQUENCE [LARGE SCALE GENOMIC DNA]</scope>
    <source>
        <strain evidence="5 9">12-86</strain>
        <strain evidence="4 8">17-84</strain>
    </source>
</reference>
<evidence type="ECO:0000256" key="1">
    <source>
        <dbReference type="ARBA" id="ARBA00023125"/>
    </source>
</evidence>
<dbReference type="GO" id="GO:0003677">
    <property type="term" value="F:DNA binding"/>
    <property type="evidence" value="ECO:0007669"/>
    <property type="project" value="UniProtKB-UniRule"/>
</dbReference>
<dbReference type="InterPro" id="IPR039532">
    <property type="entry name" value="TetR_C_Firmicutes"/>
</dbReference>
<dbReference type="GeneID" id="93668352"/>
<evidence type="ECO:0000313" key="5">
    <source>
        <dbReference type="EMBL" id="NMK96978.1"/>
    </source>
</evidence>
<dbReference type="Proteomes" id="UP000538955">
    <property type="component" value="Unassembled WGS sequence"/>
</dbReference>
<dbReference type="PANTHER" id="PTHR43479:SF7">
    <property type="entry name" value="TETR-FAMILY TRANSCRIPTIONAL REGULATOR"/>
    <property type="match status" value="1"/>
</dbReference>
<dbReference type="EMBL" id="JABBLX010000003">
    <property type="protein sequence ID" value="NMK96978.1"/>
    <property type="molecule type" value="Genomic_DNA"/>
</dbReference>
<evidence type="ECO:0000313" key="6">
    <source>
        <dbReference type="EMBL" id="TBW76961.1"/>
    </source>
</evidence>
<sequence>MNSNDLRVKKTQRALMDSFLELLKTKNFSQITVQDLCDRAMVRRSTFYRHYSDKYDLLNQVLANFSNSLHESHSESLLVKQPKSYFENIVRDTLYFLIENRETIQSIFTISYYDEVTRIVYTQLYKGVERQVNFDIRHGIRFTIDLEVYKEFIAGGILRIIYAWLKEGQERSVDELTIEVVKIINGIRETNIKKF</sequence>
<dbReference type="Pfam" id="PF14278">
    <property type="entry name" value="TetR_C_8"/>
    <property type="match status" value="1"/>
</dbReference>
<dbReference type="SUPFAM" id="SSF46689">
    <property type="entry name" value="Homeodomain-like"/>
    <property type="match status" value="1"/>
</dbReference>
<evidence type="ECO:0000313" key="9">
    <source>
        <dbReference type="Proteomes" id="UP000550736"/>
    </source>
</evidence>
<dbReference type="Gene3D" id="1.10.357.10">
    <property type="entry name" value="Tetracycline Repressor, domain 2"/>
    <property type="match status" value="1"/>
</dbReference>
<dbReference type="InterPro" id="IPR050624">
    <property type="entry name" value="HTH-type_Tx_Regulator"/>
</dbReference>
<dbReference type="PANTHER" id="PTHR43479">
    <property type="entry name" value="ACREF/ENVCD OPERON REPRESSOR-RELATED"/>
    <property type="match status" value="1"/>
</dbReference>
<evidence type="ECO:0000313" key="8">
    <source>
        <dbReference type="Proteomes" id="UP000538955"/>
    </source>
</evidence>
<evidence type="ECO:0000256" key="2">
    <source>
        <dbReference type="PROSITE-ProRule" id="PRU00335"/>
    </source>
</evidence>
<dbReference type="Proteomes" id="UP000550736">
    <property type="component" value="Unassembled WGS sequence"/>
</dbReference>
<proteinExistence type="predicted"/>
<evidence type="ECO:0000313" key="4">
    <source>
        <dbReference type="EMBL" id="NMK53715.1"/>
    </source>
</evidence>
<dbReference type="eggNOG" id="COG1309">
    <property type="taxonomic scope" value="Bacteria"/>
</dbReference>
<accession>A0A0S4MAE5</accession>
<dbReference type="RefSeq" id="WP_002435036.1">
    <property type="nucleotide sequence ID" value="NZ_AP014956.1"/>
</dbReference>
<dbReference type="Pfam" id="PF00440">
    <property type="entry name" value="TetR_N"/>
    <property type="match status" value="1"/>
</dbReference>
<dbReference type="AlphaFoldDB" id="A0A0S4MAE5"/>
<gene>
    <name evidence="6" type="ORF">EQ811_08875</name>
    <name evidence="5" type="ORF">HHM13_02530</name>
    <name evidence="4" type="ORF">HHM24_02975</name>
</gene>
<dbReference type="Proteomes" id="UP000291949">
    <property type="component" value="Unassembled WGS sequence"/>
</dbReference>
<dbReference type="EMBL" id="SCHC01000002">
    <property type="protein sequence ID" value="TBW76961.1"/>
    <property type="molecule type" value="Genomic_DNA"/>
</dbReference>